<feature type="compositionally biased region" description="Polar residues" evidence="4">
    <location>
        <begin position="126"/>
        <end position="137"/>
    </location>
</feature>
<evidence type="ECO:0000256" key="5">
    <source>
        <dbReference type="SAM" id="Phobius"/>
    </source>
</evidence>
<feature type="region of interest" description="Disordered" evidence="4">
    <location>
        <begin position="238"/>
        <end position="261"/>
    </location>
</feature>
<dbReference type="InterPro" id="IPR036388">
    <property type="entry name" value="WH-like_DNA-bd_sf"/>
</dbReference>
<dbReference type="InterPro" id="IPR006664">
    <property type="entry name" value="OMP_bac"/>
</dbReference>
<gene>
    <name evidence="7" type="ORF">HDA36_000017</name>
</gene>
<organism evidence="7 8">
    <name type="scientific">Nocardiopsis composta</name>
    <dbReference type="NCBI Taxonomy" id="157465"/>
    <lineage>
        <taxon>Bacteria</taxon>
        <taxon>Bacillati</taxon>
        <taxon>Actinomycetota</taxon>
        <taxon>Actinomycetes</taxon>
        <taxon>Streptosporangiales</taxon>
        <taxon>Nocardiopsidaceae</taxon>
        <taxon>Nocardiopsis</taxon>
    </lineage>
</organism>
<feature type="compositionally biased region" description="Acidic residues" evidence="4">
    <location>
        <begin position="626"/>
        <end position="635"/>
    </location>
</feature>
<feature type="region of interest" description="Disordered" evidence="4">
    <location>
        <begin position="114"/>
        <end position="157"/>
    </location>
</feature>
<dbReference type="SUPFAM" id="SSF103088">
    <property type="entry name" value="OmpA-like"/>
    <property type="match status" value="1"/>
</dbReference>
<comment type="subcellular location">
    <subcellularLocation>
        <location evidence="1">Membrane</location>
    </subcellularLocation>
</comment>
<evidence type="ECO:0000313" key="8">
    <source>
        <dbReference type="Proteomes" id="UP000572635"/>
    </source>
</evidence>
<feature type="transmembrane region" description="Helical" evidence="5">
    <location>
        <begin position="57"/>
        <end position="79"/>
    </location>
</feature>
<dbReference type="CDD" id="cd07185">
    <property type="entry name" value="OmpA_C-like"/>
    <property type="match status" value="1"/>
</dbReference>
<dbReference type="AlphaFoldDB" id="A0A7W8QHJ8"/>
<dbReference type="Gene3D" id="3.30.1330.60">
    <property type="entry name" value="OmpA-like domain"/>
    <property type="match status" value="1"/>
</dbReference>
<dbReference type="InterPro" id="IPR005158">
    <property type="entry name" value="BTAD"/>
</dbReference>
<evidence type="ECO:0000256" key="3">
    <source>
        <dbReference type="PROSITE-ProRule" id="PRU00473"/>
    </source>
</evidence>
<feature type="domain" description="OmpA-like" evidence="6">
    <location>
        <begin position="156"/>
        <end position="274"/>
    </location>
</feature>
<dbReference type="EMBL" id="JACHDB010000001">
    <property type="protein sequence ID" value="MBB5429933.1"/>
    <property type="molecule type" value="Genomic_DNA"/>
</dbReference>
<evidence type="ECO:0000259" key="6">
    <source>
        <dbReference type="PROSITE" id="PS51123"/>
    </source>
</evidence>
<keyword evidence="8" id="KW-1185">Reference proteome</keyword>
<feature type="compositionally biased region" description="Acidic residues" evidence="4">
    <location>
        <begin position="607"/>
        <end position="616"/>
    </location>
</feature>
<feature type="compositionally biased region" description="Low complexity" evidence="4">
    <location>
        <begin position="114"/>
        <end position="125"/>
    </location>
</feature>
<feature type="compositionally biased region" description="Basic and acidic residues" evidence="4">
    <location>
        <begin position="338"/>
        <end position="362"/>
    </location>
</feature>
<dbReference type="PROSITE" id="PS51123">
    <property type="entry name" value="OMPA_2"/>
    <property type="match status" value="1"/>
</dbReference>
<evidence type="ECO:0000256" key="1">
    <source>
        <dbReference type="ARBA" id="ARBA00004370"/>
    </source>
</evidence>
<accession>A0A7W8QHJ8</accession>
<dbReference type="RefSeq" id="WP_184387418.1">
    <property type="nucleotide sequence ID" value="NZ_BAAAJD010000209.1"/>
</dbReference>
<protein>
    <submittedName>
        <fullName evidence="7">Outer membrane protein OmpA-like peptidoglycan-associated protein/DNA-binding SARP family transcriptional activator</fullName>
    </submittedName>
</protein>
<dbReference type="Pfam" id="PF00691">
    <property type="entry name" value="OmpA"/>
    <property type="match status" value="1"/>
</dbReference>
<evidence type="ECO:0000313" key="7">
    <source>
        <dbReference type="EMBL" id="MBB5429933.1"/>
    </source>
</evidence>
<dbReference type="InterPro" id="IPR051677">
    <property type="entry name" value="AfsR-DnrI-RedD_regulator"/>
</dbReference>
<dbReference type="PRINTS" id="PR01021">
    <property type="entry name" value="OMPADOMAIN"/>
</dbReference>
<sequence length="867" mass="90569">MRPSLCQAGALVVSIALLVGLPYAAATLPTAPSAGWDAVTAWAYLRGGTLPPGSGTLLLMIGLWGAWGLYVLALGAEVAARLAGRAPRRRLLGPLQVMAATAIGATLSAPAAHAAAPASSAEAVSTPQPEDTGSRTTGGEQGGEEEPGAPQAGESENGLVERTRTLDGFGHDSAELPEEAQADLDPVVQMIAGHAAAGVPVVVTGHTDATGDPDYNQELSQRRAEAVAEQLRTRLGEAAPPIQARGLGSAAPLQEADPEDAAQRRVEIAYTVTTTPPPQSPPSETEKEEPPPADAAPEGTEERSVIVVEVPSAAGVAGAAVAAGAAGFWAGRRGRPASRREDGHDDPDHTTEPEPEAGREGEPEGPVSGGDPGPGWRHDLDLPHTPEHHEEPEPEDEPASETAAPPPPGKRVEVARLRGAVGLTGAGAAGAARTALAAAHHPGLHVIIPAPDLEHLLGAEAAHRIRETTASAVTITGDLEQATARLHTEMLTRLDELDDEEGGERPLLAPDDPEEAVLLIAAADHDAAERIEVLLAGAGAAPVAALLLSNWPERVVAVDHSGTVTGGDGDITPIRGLAWPPATRGHVLDALLTPPPQEPQPALGSAVEEEPADAPEDTGPQHTEETEGPASEEQDEKTAEPPVRLQVLGRITLKIHGRTLAPRRRAAHEAAAYLTLHPDGVRLDRAVEEMWPGEPATRATRRFHDAVSALRAAIRGALPTDSSPAVVLREDDYYRLDPATLRTDLADLHTALETGTPQALLRAAGAYEDFAAEAGYTWAEPHRHRLRQRLTNTLLDTAENTAPHIAGALLQHAVRISPHAEQAHHTLIAHLVSQGDTKAAATAYAEYETAMREIGEEVDPGIRDRMG</sequence>
<reference evidence="7 8" key="1">
    <citation type="submission" date="2020-08" db="EMBL/GenBank/DDBJ databases">
        <title>Sequencing the genomes of 1000 actinobacteria strains.</title>
        <authorList>
            <person name="Klenk H.-P."/>
        </authorList>
    </citation>
    <scope>NUCLEOTIDE SEQUENCE [LARGE SCALE GENOMIC DNA]</scope>
    <source>
        <strain evidence="7 8">DSM 44551</strain>
    </source>
</reference>
<dbReference type="SMART" id="SM01043">
    <property type="entry name" value="BTAD"/>
    <property type="match status" value="1"/>
</dbReference>
<dbReference type="GO" id="GO:0003677">
    <property type="term" value="F:DNA binding"/>
    <property type="evidence" value="ECO:0007669"/>
    <property type="project" value="UniProtKB-KW"/>
</dbReference>
<comment type="caution">
    <text evidence="7">The sequence shown here is derived from an EMBL/GenBank/DDBJ whole genome shotgun (WGS) entry which is preliminary data.</text>
</comment>
<evidence type="ECO:0000256" key="4">
    <source>
        <dbReference type="SAM" id="MobiDB-lite"/>
    </source>
</evidence>
<feature type="region of interest" description="Disordered" evidence="4">
    <location>
        <begin position="333"/>
        <end position="410"/>
    </location>
</feature>
<evidence type="ECO:0000256" key="2">
    <source>
        <dbReference type="ARBA" id="ARBA00023136"/>
    </source>
</evidence>
<keyword evidence="5" id="KW-1133">Transmembrane helix</keyword>
<dbReference type="Gene3D" id="1.10.10.10">
    <property type="entry name" value="Winged helix-like DNA-binding domain superfamily/Winged helix DNA-binding domain"/>
    <property type="match status" value="1"/>
</dbReference>
<keyword evidence="5" id="KW-0812">Transmembrane</keyword>
<feature type="region of interest" description="Disordered" evidence="4">
    <location>
        <begin position="588"/>
        <end position="643"/>
    </location>
</feature>
<dbReference type="InterPro" id="IPR006665">
    <property type="entry name" value="OmpA-like"/>
</dbReference>
<feature type="region of interest" description="Disordered" evidence="4">
    <location>
        <begin position="273"/>
        <end position="302"/>
    </location>
</feature>
<proteinExistence type="predicted"/>
<keyword evidence="7" id="KW-0238">DNA-binding</keyword>
<dbReference type="Proteomes" id="UP000572635">
    <property type="component" value="Unassembled WGS sequence"/>
</dbReference>
<keyword evidence="2 3" id="KW-0472">Membrane</keyword>
<dbReference type="InterPro" id="IPR036737">
    <property type="entry name" value="OmpA-like_sf"/>
</dbReference>
<name>A0A7W8QHJ8_9ACTN</name>
<feature type="compositionally biased region" description="Basic and acidic residues" evidence="4">
    <location>
        <begin position="376"/>
        <end position="391"/>
    </location>
</feature>
<dbReference type="PANTHER" id="PTHR35807">
    <property type="entry name" value="TRANSCRIPTIONAL REGULATOR REDD-RELATED"/>
    <property type="match status" value="1"/>
</dbReference>
<dbReference type="GO" id="GO:0016020">
    <property type="term" value="C:membrane"/>
    <property type="evidence" value="ECO:0007669"/>
    <property type="project" value="UniProtKB-SubCell"/>
</dbReference>
<feature type="transmembrane region" description="Helical" evidence="5">
    <location>
        <begin position="91"/>
        <end position="112"/>
    </location>
</feature>